<evidence type="ECO:0000313" key="1">
    <source>
        <dbReference type="EMBL" id="GIX65876.1"/>
    </source>
</evidence>
<gene>
    <name evidence="1" type="ORF">BcabD6B2_53110</name>
</gene>
<comment type="caution">
    <text evidence="1">The sequence shown here is derived from an EMBL/GenBank/DDBJ whole genome shotgun (WGS) entry which is preliminary data.</text>
</comment>
<dbReference type="RefSeq" id="XP_067717945.1">
    <property type="nucleotide sequence ID" value="XM_067861844.1"/>
</dbReference>
<dbReference type="Proteomes" id="UP001497744">
    <property type="component" value="Unassembled WGS sequence"/>
</dbReference>
<protein>
    <submittedName>
        <fullName evidence="1">Stripes inner membrane complex protein, putative</fullName>
    </submittedName>
</protein>
<dbReference type="AlphaFoldDB" id="A0AAV4M3B3"/>
<proteinExistence type="predicted"/>
<dbReference type="GeneID" id="94197357"/>
<keyword evidence="2" id="KW-1185">Reference proteome</keyword>
<evidence type="ECO:0000313" key="2">
    <source>
        <dbReference type="Proteomes" id="UP001497744"/>
    </source>
</evidence>
<reference evidence="1 2" key="1">
    <citation type="submission" date="2021-06" db="EMBL/GenBank/DDBJ databases">
        <title>Genome sequence of Babesia caballi.</title>
        <authorList>
            <person name="Yamagishi J."/>
            <person name="Kidaka T."/>
            <person name="Ochi A."/>
        </authorList>
    </citation>
    <scope>NUCLEOTIDE SEQUENCE [LARGE SCALE GENOMIC DNA]</scope>
    <source>
        <strain evidence="1">USDA-D6B2</strain>
    </source>
</reference>
<accession>A0AAV4M3B3</accession>
<sequence length="182" mass="21129">MGKKAGKQTTEIQDDVNVLVRQAISELRKQQPERPEAEALHKHLVEEVFERINEEIARKQPKNIIKFIIDFLCEHYPEHLHGFAKLWKADPELESSRMSVLQFFNHFHLPVDVACNFTDAGFDTLDTIMTLNKDSIAEIEEYSGAQWLPGHKVRIYAIFEDIKKNVEDFKREAQAQAPRLAM</sequence>
<dbReference type="EMBL" id="BPLF01000005">
    <property type="protein sequence ID" value="GIX65876.1"/>
    <property type="molecule type" value="Genomic_DNA"/>
</dbReference>
<name>A0AAV4M3B3_BABCB</name>
<organism evidence="1 2">
    <name type="scientific">Babesia caballi</name>
    <dbReference type="NCBI Taxonomy" id="5871"/>
    <lineage>
        <taxon>Eukaryota</taxon>
        <taxon>Sar</taxon>
        <taxon>Alveolata</taxon>
        <taxon>Apicomplexa</taxon>
        <taxon>Aconoidasida</taxon>
        <taxon>Piroplasmida</taxon>
        <taxon>Babesiidae</taxon>
        <taxon>Babesia</taxon>
    </lineage>
</organism>